<dbReference type="eggNOG" id="COG3473">
    <property type="taxonomic scope" value="Bacteria"/>
</dbReference>
<dbReference type="InterPro" id="IPR053714">
    <property type="entry name" value="Iso_Racemase_Enz_sf"/>
</dbReference>
<reference evidence="1 2" key="1">
    <citation type="journal article" date="2003" name="Nat. Genet.">
        <title>Comparative analysis of the genome sequences of Bordetella pertussis, Bordetella parapertussis and Bordetella bronchiseptica.</title>
        <authorList>
            <person name="Parkhill J."/>
            <person name="Sebaihia M."/>
            <person name="Preston A."/>
            <person name="Murphy L.D."/>
            <person name="Thomson N.R."/>
            <person name="Harris D.E."/>
            <person name="Holden M.T.G."/>
            <person name="Churcher C.M."/>
            <person name="Bentley S.D."/>
            <person name="Mungall K.L."/>
            <person name="Cerdeno-Tarraga A.-M."/>
            <person name="Temple L."/>
            <person name="James K.D."/>
            <person name="Harris B."/>
            <person name="Quail M.A."/>
            <person name="Achtman M."/>
            <person name="Atkin R."/>
            <person name="Baker S."/>
            <person name="Basham D."/>
            <person name="Bason N."/>
            <person name="Cherevach I."/>
            <person name="Chillingworth T."/>
            <person name="Collins M."/>
            <person name="Cronin A."/>
            <person name="Davis P."/>
            <person name="Doggett J."/>
            <person name="Feltwell T."/>
            <person name="Goble A."/>
            <person name="Hamlin N."/>
            <person name="Hauser H."/>
            <person name="Holroyd S."/>
            <person name="Jagels K."/>
            <person name="Leather S."/>
            <person name="Moule S."/>
            <person name="Norberczak H."/>
            <person name="O'Neil S."/>
            <person name="Ormond D."/>
            <person name="Price C."/>
            <person name="Rabbinowitsch E."/>
            <person name="Rutter S."/>
            <person name="Sanders M."/>
            <person name="Saunders D."/>
            <person name="Seeger K."/>
            <person name="Sharp S."/>
            <person name="Simmonds M."/>
            <person name="Skelton J."/>
            <person name="Squares R."/>
            <person name="Squares S."/>
            <person name="Stevens K."/>
            <person name="Unwin L."/>
            <person name="Whitehead S."/>
            <person name="Barrell B.G."/>
            <person name="Maskell D.J."/>
        </authorList>
    </citation>
    <scope>NUCLEOTIDE SEQUENCE [LARGE SCALE GENOMIC DNA]</scope>
    <source>
        <strain evidence="1 2">ATCC BAA-588 / NCTC 13252 / RB50</strain>
    </source>
</reference>
<evidence type="ECO:0000313" key="2">
    <source>
        <dbReference type="Proteomes" id="UP000001027"/>
    </source>
</evidence>
<organism evidence="1 2">
    <name type="scientific">Bordetella bronchiseptica (strain ATCC BAA-588 / NCTC 13252 / RB50)</name>
    <name type="common">Alcaligenes bronchisepticus</name>
    <dbReference type="NCBI Taxonomy" id="257310"/>
    <lineage>
        <taxon>Bacteria</taxon>
        <taxon>Pseudomonadati</taxon>
        <taxon>Pseudomonadota</taxon>
        <taxon>Betaproteobacteria</taxon>
        <taxon>Burkholderiales</taxon>
        <taxon>Alcaligenaceae</taxon>
        <taxon>Bordetella</taxon>
    </lineage>
</organism>
<sequence length="233" mass="25155">MHKSHYQRFIMPTAIRIGVLIPENNTRVAEELPLWLPGCRLEVVKIPRDKGLLNAAALPAYKENALALAREKLGTGDIDVVAYGCTAAGFLLGPVGDQELARQLRENTGKPVATIASSMTSVLTQDGIRKVAVVTPYSDAVNAQLKGFISNAGIEIAAFDSLYAKDVDELGRISAQAVSHIARQTMNDDCEAMFIACAQLPTFNVLHQLETEFGRPVYSSIQAMATQIQAIAS</sequence>
<accession>A0A0H3LJP1</accession>
<dbReference type="HOGENOM" id="CLU_068086_1_0_4"/>
<dbReference type="Proteomes" id="UP000001027">
    <property type="component" value="Chromosome"/>
</dbReference>
<dbReference type="InterPro" id="IPR026286">
    <property type="entry name" value="MaiA/AMDase"/>
</dbReference>
<protein>
    <recommendedName>
        <fullName evidence="3">Decarboxylase</fullName>
    </recommendedName>
</protein>
<dbReference type="KEGG" id="bbr:BB0965"/>
<dbReference type="AlphaFoldDB" id="A0A0H3LJP1"/>
<dbReference type="PANTHER" id="PTHR40267:SF1">
    <property type="entry name" value="BLR3294 PROTEIN"/>
    <property type="match status" value="1"/>
</dbReference>
<gene>
    <name evidence="1" type="ordered locus">BB0965</name>
</gene>
<dbReference type="Gene3D" id="3.40.50.12500">
    <property type="match status" value="1"/>
</dbReference>
<dbReference type="GeneID" id="69600503"/>
<evidence type="ECO:0008006" key="3">
    <source>
        <dbReference type="Google" id="ProtNLM"/>
    </source>
</evidence>
<dbReference type="GO" id="GO:0016829">
    <property type="term" value="F:lyase activity"/>
    <property type="evidence" value="ECO:0007669"/>
    <property type="project" value="UniProtKB-KW"/>
</dbReference>
<dbReference type="Pfam" id="PF17645">
    <property type="entry name" value="Amdase"/>
    <property type="match status" value="1"/>
</dbReference>
<keyword evidence="1" id="KW-0456">Lyase</keyword>
<evidence type="ECO:0000313" key="1">
    <source>
        <dbReference type="EMBL" id="CAE31464.1"/>
    </source>
</evidence>
<dbReference type="EMBL" id="BX640440">
    <property type="protein sequence ID" value="CAE31464.1"/>
    <property type="molecule type" value="Genomic_DNA"/>
</dbReference>
<name>A0A0H3LJP1_BORBR</name>
<proteinExistence type="predicted"/>
<dbReference type="PIRSF" id="PIRSF015736">
    <property type="entry name" value="MI"/>
    <property type="match status" value="1"/>
</dbReference>
<dbReference type="RefSeq" id="WP_003808629.1">
    <property type="nucleotide sequence ID" value="NC_002927.3"/>
</dbReference>
<dbReference type="PANTHER" id="PTHR40267">
    <property type="entry name" value="BLR3294 PROTEIN"/>
    <property type="match status" value="1"/>
</dbReference>